<feature type="compositionally biased region" description="Pro residues" evidence="1">
    <location>
        <begin position="46"/>
        <end position="57"/>
    </location>
</feature>
<dbReference type="AlphaFoldDB" id="A0A4Y1RYS2"/>
<accession>A0A4Y1RYS2</accession>
<sequence>STAKRVRRHGVDPNRSLNEEITIKTSRRAKCSLSLSFLSLPRATSQPPPFQSLPSPPQGDSISGKGTVTSASVSPIFPDQLPAVGRLETIGNCRFLTEVTRTSFLSISSVSQPNQSSEIDFTSRLFDFRIENWPNFGRRDRPFPATFWGLSKNKSDSKRGVLPRIGIWSLGSKIFRRTRIALDTRSARACGGAWARVVARLWPVLRSSCRHERVGFRGSRFGVRLSPERISHIARSVGAVSFNCWIALNFGYVGLRTRSPANPQEGPSRGPASSDQQ</sequence>
<protein>
    <submittedName>
        <fullName evidence="2">Uncharacterized protein</fullName>
    </submittedName>
</protein>
<organism evidence="2">
    <name type="scientific">Prunus dulcis</name>
    <name type="common">Almond</name>
    <name type="synonym">Amygdalus dulcis</name>
    <dbReference type="NCBI Taxonomy" id="3755"/>
    <lineage>
        <taxon>Eukaryota</taxon>
        <taxon>Viridiplantae</taxon>
        <taxon>Streptophyta</taxon>
        <taxon>Embryophyta</taxon>
        <taxon>Tracheophyta</taxon>
        <taxon>Spermatophyta</taxon>
        <taxon>Magnoliopsida</taxon>
        <taxon>eudicotyledons</taxon>
        <taxon>Gunneridae</taxon>
        <taxon>Pentapetalae</taxon>
        <taxon>rosids</taxon>
        <taxon>fabids</taxon>
        <taxon>Rosales</taxon>
        <taxon>Rosaceae</taxon>
        <taxon>Amygdaloideae</taxon>
        <taxon>Amygdaleae</taxon>
        <taxon>Prunus</taxon>
    </lineage>
</organism>
<feature type="compositionally biased region" description="Polar residues" evidence="1">
    <location>
        <begin position="60"/>
        <end position="69"/>
    </location>
</feature>
<proteinExistence type="predicted"/>
<name>A0A4Y1RYS2_PRUDU</name>
<evidence type="ECO:0000256" key="1">
    <source>
        <dbReference type="SAM" id="MobiDB-lite"/>
    </source>
</evidence>
<gene>
    <name evidence="2" type="ORF">Prudu_021455</name>
</gene>
<feature type="non-terminal residue" evidence="2">
    <location>
        <position position="1"/>
    </location>
</feature>
<reference evidence="2" key="1">
    <citation type="journal article" date="2019" name="Science">
        <title>Mutation of a bHLH transcription factor allowed almond domestication.</title>
        <authorList>
            <person name="Sanchez-Perez R."/>
            <person name="Pavan S."/>
            <person name="Mazzeo R."/>
            <person name="Moldovan C."/>
            <person name="Aiese Cigliano R."/>
            <person name="Del Cueto J."/>
            <person name="Ricciardi F."/>
            <person name="Lotti C."/>
            <person name="Ricciardi L."/>
            <person name="Dicenta F."/>
            <person name="Lopez-Marques R.L."/>
            <person name="Lindberg Moller B."/>
        </authorList>
    </citation>
    <scope>NUCLEOTIDE SEQUENCE</scope>
</reference>
<evidence type="ECO:0000313" key="2">
    <source>
        <dbReference type="EMBL" id="BBH09058.1"/>
    </source>
</evidence>
<dbReference type="EMBL" id="AP019304">
    <property type="protein sequence ID" value="BBH09058.1"/>
    <property type="molecule type" value="Genomic_DNA"/>
</dbReference>
<feature type="region of interest" description="Disordered" evidence="1">
    <location>
        <begin position="44"/>
        <end position="69"/>
    </location>
</feature>